<dbReference type="HOGENOM" id="CLU_1248295_0_0_2"/>
<keyword evidence="1" id="KW-0472">Membrane</keyword>
<protein>
    <submittedName>
        <fullName evidence="2">Uncharacterized membrane protein specific for M.kandleri, MK-9 family</fullName>
    </submittedName>
</protein>
<gene>
    <name evidence="2" type="ordered locus">MK1161</name>
</gene>
<evidence type="ECO:0000256" key="1">
    <source>
        <dbReference type="SAM" id="Phobius"/>
    </source>
</evidence>
<dbReference type="InParanoid" id="Q8TW75"/>
<accession>Q8TW75</accession>
<dbReference type="PaxDb" id="190192-MK1161"/>
<keyword evidence="3" id="KW-1185">Reference proteome</keyword>
<keyword evidence="1" id="KW-0812">Transmembrane</keyword>
<evidence type="ECO:0000313" key="2">
    <source>
        <dbReference type="EMBL" id="AAM02374.1"/>
    </source>
</evidence>
<dbReference type="EnsemblBacteria" id="AAM02374">
    <property type="protein sequence ID" value="AAM02374"/>
    <property type="gene ID" value="MK1161"/>
</dbReference>
<organism evidence="2 3">
    <name type="scientific">Methanopyrus kandleri (strain AV19 / DSM 6324 / JCM 9639 / NBRC 100938)</name>
    <dbReference type="NCBI Taxonomy" id="190192"/>
    <lineage>
        <taxon>Archaea</taxon>
        <taxon>Methanobacteriati</taxon>
        <taxon>Methanobacteriota</taxon>
        <taxon>Methanomada group</taxon>
        <taxon>Methanopyri</taxon>
        <taxon>Methanopyrales</taxon>
        <taxon>Methanopyraceae</taxon>
        <taxon>Methanopyrus</taxon>
    </lineage>
</organism>
<evidence type="ECO:0000313" key="3">
    <source>
        <dbReference type="Proteomes" id="UP000001826"/>
    </source>
</evidence>
<dbReference type="EMBL" id="AE009439">
    <property type="protein sequence ID" value="AAM02374.1"/>
    <property type="molecule type" value="Genomic_DNA"/>
</dbReference>
<dbReference type="AlphaFoldDB" id="Q8TW75"/>
<name>Q8TW75_METKA</name>
<reference evidence="2 3" key="1">
    <citation type="journal article" date="2002" name="Proc. Natl. Acad. Sci. U.S.A.">
        <title>The complete genome of hyperthermophile Methanopyrus kandleri AV19 and monophyly of archaeal methanogens.</title>
        <authorList>
            <person name="Slesarev A.I."/>
            <person name="Mezhevaya K.V."/>
            <person name="Makarova K.S."/>
            <person name="Polushin N.N."/>
            <person name="Shcherbinina O.V."/>
            <person name="Shakhova V.V."/>
            <person name="Belova G.I."/>
            <person name="Aravind L."/>
            <person name="Natale D.A."/>
            <person name="Rogozin I.B."/>
            <person name="Tatusov R.L."/>
            <person name="Wolf Y.I."/>
            <person name="Stetter K.O."/>
            <person name="Malykh A.G."/>
            <person name="Koonin E.V."/>
            <person name="Kozyavkin S.A."/>
        </authorList>
    </citation>
    <scope>NUCLEOTIDE SEQUENCE [LARGE SCALE GENOMIC DNA]</scope>
    <source>
        <strain evidence="3">AV19 / DSM 6324 / JCM 9639 / NBRC 100938</strain>
    </source>
</reference>
<dbReference type="Proteomes" id="UP000001826">
    <property type="component" value="Chromosome"/>
</dbReference>
<feature type="transmembrane region" description="Helical" evidence="1">
    <location>
        <begin position="12"/>
        <end position="30"/>
    </location>
</feature>
<feature type="transmembrane region" description="Helical" evidence="1">
    <location>
        <begin position="36"/>
        <end position="66"/>
    </location>
</feature>
<keyword evidence="1" id="KW-1133">Transmembrane helix</keyword>
<proteinExistence type="predicted"/>
<sequence>MFSARQLTQPLHVLPSIILMYLPIVSIPHAELTDSSVFLTFLMIVLGVVFVVSISMFLSFPFAMILRVKDSRVWILSWLYCETELITDGSIEVSGFREFTSYPVEYEDLPAGSPRDLMVLIGYFKPELHRIEIRDCNFFFLRTRSFCLLYDACLPGDREEAFRLARWWERFSMVYEALFEDEIPDEKNIMKYLDGLYQFKAAHYYVPLPRWPYDEDRDARD</sequence>
<dbReference type="KEGG" id="mka:MK1161"/>